<sequence>MKRRLSPIAKRMADGILEPLMKEHGLDMRYLPCANKYPQPLRKHVARLSCEPDDEPESESDELQVPDNIFDGAHDPWVVLGITAWLICRDVYRRDTELHSWRWHRFFPRLLRGSLKCFNMPALPRLSSTSVRLCHELDRDYSEQLFFSNESEEDSEEDSDWVPSDHADRPLRLSTVVFVAAAMFLRSNDIGLSPCQKCRAIFMKSLADTLSSAGFEVIDSGNDTQGGSVSPSPWGSLKVNIQQPAWMEEFTTMLRNPSLSKDEVQSRVAAELLKLVSLLSISHCDFSQQVRYQRKYLDSCGLDVSDCFQRSGGDNSPCLESVMLTRF</sequence>
<evidence type="ECO:0000313" key="1">
    <source>
        <dbReference type="EMBL" id="KIO08852.1"/>
    </source>
</evidence>
<dbReference type="AlphaFoldDB" id="A0A0C3KH05"/>
<protein>
    <submittedName>
        <fullName evidence="1">Uncharacterized protein</fullName>
    </submittedName>
</protein>
<keyword evidence="2" id="KW-1185">Reference proteome</keyword>
<organism evidence="1 2">
    <name type="scientific">Pisolithus tinctorius Marx 270</name>
    <dbReference type="NCBI Taxonomy" id="870435"/>
    <lineage>
        <taxon>Eukaryota</taxon>
        <taxon>Fungi</taxon>
        <taxon>Dikarya</taxon>
        <taxon>Basidiomycota</taxon>
        <taxon>Agaricomycotina</taxon>
        <taxon>Agaricomycetes</taxon>
        <taxon>Agaricomycetidae</taxon>
        <taxon>Boletales</taxon>
        <taxon>Sclerodermatineae</taxon>
        <taxon>Pisolithaceae</taxon>
        <taxon>Pisolithus</taxon>
    </lineage>
</organism>
<dbReference type="HOGENOM" id="CLU_994389_0_0_1"/>
<name>A0A0C3KH05_PISTI</name>
<dbReference type="OrthoDB" id="2685239at2759"/>
<reference evidence="1 2" key="1">
    <citation type="submission" date="2014-04" db="EMBL/GenBank/DDBJ databases">
        <authorList>
            <consortium name="DOE Joint Genome Institute"/>
            <person name="Kuo A."/>
            <person name="Kohler A."/>
            <person name="Costa M.D."/>
            <person name="Nagy L.G."/>
            <person name="Floudas D."/>
            <person name="Copeland A."/>
            <person name="Barry K.W."/>
            <person name="Cichocki N."/>
            <person name="Veneault-Fourrey C."/>
            <person name="LaButti K."/>
            <person name="Lindquist E.A."/>
            <person name="Lipzen A."/>
            <person name="Lundell T."/>
            <person name="Morin E."/>
            <person name="Murat C."/>
            <person name="Sun H."/>
            <person name="Tunlid A."/>
            <person name="Henrissat B."/>
            <person name="Grigoriev I.V."/>
            <person name="Hibbett D.S."/>
            <person name="Martin F."/>
            <person name="Nordberg H.P."/>
            <person name="Cantor M.N."/>
            <person name="Hua S.X."/>
        </authorList>
    </citation>
    <scope>NUCLEOTIDE SEQUENCE [LARGE SCALE GENOMIC DNA]</scope>
    <source>
        <strain evidence="1 2">Marx 270</strain>
    </source>
</reference>
<proteinExistence type="predicted"/>
<accession>A0A0C3KH05</accession>
<dbReference type="Proteomes" id="UP000054217">
    <property type="component" value="Unassembled WGS sequence"/>
</dbReference>
<reference evidence="2" key="2">
    <citation type="submission" date="2015-01" db="EMBL/GenBank/DDBJ databases">
        <title>Evolutionary Origins and Diversification of the Mycorrhizal Mutualists.</title>
        <authorList>
            <consortium name="DOE Joint Genome Institute"/>
            <consortium name="Mycorrhizal Genomics Consortium"/>
            <person name="Kohler A."/>
            <person name="Kuo A."/>
            <person name="Nagy L.G."/>
            <person name="Floudas D."/>
            <person name="Copeland A."/>
            <person name="Barry K.W."/>
            <person name="Cichocki N."/>
            <person name="Veneault-Fourrey C."/>
            <person name="LaButti K."/>
            <person name="Lindquist E.A."/>
            <person name="Lipzen A."/>
            <person name="Lundell T."/>
            <person name="Morin E."/>
            <person name="Murat C."/>
            <person name="Riley R."/>
            <person name="Ohm R."/>
            <person name="Sun H."/>
            <person name="Tunlid A."/>
            <person name="Henrissat B."/>
            <person name="Grigoriev I.V."/>
            <person name="Hibbett D.S."/>
            <person name="Martin F."/>
        </authorList>
    </citation>
    <scope>NUCLEOTIDE SEQUENCE [LARGE SCALE GENOMIC DNA]</scope>
    <source>
        <strain evidence="2">Marx 270</strain>
    </source>
</reference>
<gene>
    <name evidence="1" type="ORF">M404DRAFT_328433</name>
</gene>
<dbReference type="InParanoid" id="A0A0C3KH05"/>
<evidence type="ECO:0000313" key="2">
    <source>
        <dbReference type="Proteomes" id="UP000054217"/>
    </source>
</evidence>
<dbReference type="EMBL" id="KN831956">
    <property type="protein sequence ID" value="KIO08852.1"/>
    <property type="molecule type" value="Genomic_DNA"/>
</dbReference>